<keyword evidence="3" id="KW-0012">Acyltransferase</keyword>
<dbReference type="AlphaFoldDB" id="A0A7W5B056"/>
<evidence type="ECO:0000256" key="2">
    <source>
        <dbReference type="ARBA" id="ARBA00022679"/>
    </source>
</evidence>
<keyword evidence="2 4" id="KW-0808">Transferase</keyword>
<keyword evidence="1" id="KW-1277">Toxin-antitoxin system</keyword>
<dbReference type="GO" id="GO:0016746">
    <property type="term" value="F:acyltransferase activity"/>
    <property type="evidence" value="ECO:0007669"/>
    <property type="project" value="UniProtKB-KW"/>
</dbReference>
<evidence type="ECO:0000256" key="3">
    <source>
        <dbReference type="ARBA" id="ARBA00023315"/>
    </source>
</evidence>
<dbReference type="Gene3D" id="3.40.630.30">
    <property type="match status" value="1"/>
</dbReference>
<protein>
    <submittedName>
        <fullName evidence="4">GNAT superfamily N-acetyltransferase</fullName>
    </submittedName>
</protein>
<dbReference type="Proteomes" id="UP000570361">
    <property type="component" value="Unassembled WGS sequence"/>
</dbReference>
<dbReference type="EMBL" id="JACHXK010000009">
    <property type="protein sequence ID" value="MBB3111993.1"/>
    <property type="molecule type" value="Genomic_DNA"/>
</dbReference>
<dbReference type="RefSeq" id="WP_183601827.1">
    <property type="nucleotide sequence ID" value="NZ_JACHXK010000009.1"/>
</dbReference>
<gene>
    <name evidence="4" type="ORF">FHS18_004061</name>
</gene>
<evidence type="ECO:0000313" key="4">
    <source>
        <dbReference type="EMBL" id="MBB3111993.1"/>
    </source>
</evidence>
<name>A0A7W5B056_9BACL</name>
<keyword evidence="5" id="KW-1185">Reference proteome</keyword>
<dbReference type="SUPFAM" id="SSF55729">
    <property type="entry name" value="Acyl-CoA N-acyltransferases (Nat)"/>
    <property type="match status" value="1"/>
</dbReference>
<proteinExistence type="predicted"/>
<dbReference type="PANTHER" id="PTHR36449">
    <property type="entry name" value="ACETYLTRANSFERASE-RELATED"/>
    <property type="match status" value="1"/>
</dbReference>
<organism evidence="4 5">
    <name type="scientific">Paenibacillus phyllosphaerae</name>
    <dbReference type="NCBI Taxonomy" id="274593"/>
    <lineage>
        <taxon>Bacteria</taxon>
        <taxon>Bacillati</taxon>
        <taxon>Bacillota</taxon>
        <taxon>Bacilli</taxon>
        <taxon>Bacillales</taxon>
        <taxon>Paenibacillaceae</taxon>
        <taxon>Paenibacillus</taxon>
    </lineage>
</organism>
<dbReference type="PANTHER" id="PTHR36449:SF1">
    <property type="entry name" value="ACETYLTRANSFERASE"/>
    <property type="match status" value="1"/>
</dbReference>
<evidence type="ECO:0000256" key="1">
    <source>
        <dbReference type="ARBA" id="ARBA00022649"/>
    </source>
</evidence>
<dbReference type="InterPro" id="IPR016181">
    <property type="entry name" value="Acyl_CoA_acyltransferase"/>
</dbReference>
<reference evidence="4 5" key="1">
    <citation type="submission" date="2020-08" db="EMBL/GenBank/DDBJ databases">
        <title>Genomic Encyclopedia of Type Strains, Phase III (KMG-III): the genomes of soil and plant-associated and newly described type strains.</title>
        <authorList>
            <person name="Whitman W."/>
        </authorList>
    </citation>
    <scope>NUCLEOTIDE SEQUENCE [LARGE SCALE GENOMIC DNA]</scope>
    <source>
        <strain evidence="4 5">CECT 5862</strain>
    </source>
</reference>
<comment type="caution">
    <text evidence="4">The sequence shown here is derived from an EMBL/GenBank/DDBJ whole genome shotgun (WGS) entry which is preliminary data.</text>
</comment>
<sequence length="181" mass="20753">MQVVDLSSLISVETEEGEVQKYLSSFCCSKNEEVESFLHNRAIDAEKRDFARTSLVIDDQTDTNEIIGYFTVTVKPFHFSEDISKSTKQKLSGSKNSENFTTTLIAQLGRSDPYKGQVSGKEILELALHRCKEIKQLTGLRIVCVEYEDVQPLRDFYEENGFYFLQTNQNNNLRLSFVRLS</sequence>
<accession>A0A7W5B056</accession>
<evidence type="ECO:0000313" key="5">
    <source>
        <dbReference type="Proteomes" id="UP000570361"/>
    </source>
</evidence>